<proteinExistence type="predicted"/>
<gene>
    <name evidence="2" type="ORF">ACFPN9_06415</name>
</gene>
<dbReference type="EMBL" id="JBHSLU010000009">
    <property type="protein sequence ID" value="MFC5504890.1"/>
    <property type="molecule type" value="Genomic_DNA"/>
</dbReference>
<dbReference type="Proteomes" id="UP001596060">
    <property type="component" value="Unassembled WGS sequence"/>
</dbReference>
<comment type="caution">
    <text evidence="2">The sequence shown here is derived from an EMBL/GenBank/DDBJ whole genome shotgun (WGS) entry which is preliminary data.</text>
</comment>
<evidence type="ECO:0000256" key="1">
    <source>
        <dbReference type="SAM" id="MobiDB-lite"/>
    </source>
</evidence>
<feature type="region of interest" description="Disordered" evidence="1">
    <location>
        <begin position="51"/>
        <end position="71"/>
    </location>
</feature>
<accession>A0ABW0NWN7</accession>
<evidence type="ECO:0000313" key="2">
    <source>
        <dbReference type="EMBL" id="MFC5504890.1"/>
    </source>
</evidence>
<organism evidence="2 3">
    <name type="scientific">Bosea massiliensis</name>
    <dbReference type="NCBI Taxonomy" id="151419"/>
    <lineage>
        <taxon>Bacteria</taxon>
        <taxon>Pseudomonadati</taxon>
        <taxon>Pseudomonadota</taxon>
        <taxon>Alphaproteobacteria</taxon>
        <taxon>Hyphomicrobiales</taxon>
        <taxon>Boseaceae</taxon>
        <taxon>Bosea</taxon>
    </lineage>
</organism>
<keyword evidence="3" id="KW-1185">Reference proteome</keyword>
<reference evidence="3" key="1">
    <citation type="journal article" date="2019" name="Int. J. Syst. Evol. Microbiol.">
        <title>The Global Catalogue of Microorganisms (GCM) 10K type strain sequencing project: providing services to taxonomists for standard genome sequencing and annotation.</title>
        <authorList>
            <consortium name="The Broad Institute Genomics Platform"/>
            <consortium name="The Broad Institute Genome Sequencing Center for Infectious Disease"/>
            <person name="Wu L."/>
            <person name="Ma J."/>
        </authorList>
    </citation>
    <scope>NUCLEOTIDE SEQUENCE [LARGE SCALE GENOMIC DNA]</scope>
    <source>
        <strain evidence="3">CCUG 43117</strain>
    </source>
</reference>
<protein>
    <submittedName>
        <fullName evidence="2">Uncharacterized protein</fullName>
    </submittedName>
</protein>
<dbReference type="RefSeq" id="WP_377815980.1">
    <property type="nucleotide sequence ID" value="NZ_JBHSLU010000009.1"/>
</dbReference>
<sequence>MTDERARLYGRALAIFSAPEAVGVERLAAHFAFVATKVSIAEARGIMNAARPDRPPLFDEEPLTPVLPAFQ</sequence>
<evidence type="ECO:0000313" key="3">
    <source>
        <dbReference type="Proteomes" id="UP001596060"/>
    </source>
</evidence>
<name>A0ABW0NWN7_9HYPH</name>